<keyword evidence="2 4" id="KW-0863">Zinc-finger</keyword>
<dbReference type="Gene3D" id="3.30.40.10">
    <property type="entry name" value="Zinc/RING finger domain, C3HC4 (zinc finger)"/>
    <property type="match status" value="1"/>
</dbReference>
<dbReference type="InterPro" id="IPR017907">
    <property type="entry name" value="Znf_RING_CS"/>
</dbReference>
<keyword evidence="8" id="KW-1185">Reference proteome</keyword>
<evidence type="ECO:0000256" key="2">
    <source>
        <dbReference type="ARBA" id="ARBA00022771"/>
    </source>
</evidence>
<dbReference type="SUPFAM" id="SSF57850">
    <property type="entry name" value="RING/U-box"/>
    <property type="match status" value="1"/>
</dbReference>
<dbReference type="InterPro" id="IPR001841">
    <property type="entry name" value="Znf_RING"/>
</dbReference>
<feature type="compositionally biased region" description="Polar residues" evidence="5">
    <location>
        <begin position="266"/>
        <end position="284"/>
    </location>
</feature>
<comment type="caution">
    <text evidence="7">The sequence shown here is derived from an EMBL/GenBank/DDBJ whole genome shotgun (WGS) entry which is preliminary data.</text>
</comment>
<dbReference type="PROSITE" id="PS50089">
    <property type="entry name" value="ZF_RING_2"/>
    <property type="match status" value="1"/>
</dbReference>
<organism evidence="7 8">
    <name type="scientific">Brassica napus</name>
    <name type="common">Rape</name>
    <dbReference type="NCBI Taxonomy" id="3708"/>
    <lineage>
        <taxon>Eukaryota</taxon>
        <taxon>Viridiplantae</taxon>
        <taxon>Streptophyta</taxon>
        <taxon>Embryophyta</taxon>
        <taxon>Tracheophyta</taxon>
        <taxon>Spermatophyta</taxon>
        <taxon>Magnoliopsida</taxon>
        <taxon>eudicotyledons</taxon>
        <taxon>Gunneridae</taxon>
        <taxon>Pentapetalae</taxon>
        <taxon>rosids</taxon>
        <taxon>malvids</taxon>
        <taxon>Brassicales</taxon>
        <taxon>Brassicaceae</taxon>
        <taxon>Brassiceae</taxon>
        <taxon>Brassica</taxon>
    </lineage>
</organism>
<dbReference type="SMART" id="SM00184">
    <property type="entry name" value="RING"/>
    <property type="match status" value="1"/>
</dbReference>
<feature type="compositionally biased region" description="Basic and acidic residues" evidence="5">
    <location>
        <begin position="212"/>
        <end position="221"/>
    </location>
</feature>
<gene>
    <name evidence="7" type="ORF">HID58_084379</name>
</gene>
<proteinExistence type="predicted"/>
<evidence type="ECO:0000259" key="6">
    <source>
        <dbReference type="PROSITE" id="PS50089"/>
    </source>
</evidence>
<dbReference type="InterPro" id="IPR049627">
    <property type="entry name" value="SLX8"/>
</dbReference>
<dbReference type="InterPro" id="IPR013083">
    <property type="entry name" value="Znf_RING/FYVE/PHD"/>
</dbReference>
<protein>
    <recommendedName>
        <fullName evidence="6">RING-type domain-containing protein</fullName>
    </recommendedName>
</protein>
<accession>A0ABQ7XJH7</accession>
<feature type="compositionally biased region" description="Polar residues" evidence="5">
    <location>
        <begin position="123"/>
        <end position="147"/>
    </location>
</feature>
<reference evidence="7 8" key="1">
    <citation type="submission" date="2021-05" db="EMBL/GenBank/DDBJ databases">
        <title>Genome Assembly of Synthetic Allotetraploid Brassica napus Reveals Homoeologous Exchanges between Subgenomes.</title>
        <authorList>
            <person name="Davis J.T."/>
        </authorList>
    </citation>
    <scope>NUCLEOTIDE SEQUENCE [LARGE SCALE GENOMIC DNA]</scope>
    <source>
        <strain evidence="8">cv. Da-Ae</strain>
        <tissue evidence="7">Seedling</tissue>
    </source>
</reference>
<dbReference type="PROSITE" id="PS00518">
    <property type="entry name" value="ZF_RING_1"/>
    <property type="match status" value="1"/>
</dbReference>
<dbReference type="Pfam" id="PF13639">
    <property type="entry name" value="zf-RING_2"/>
    <property type="match status" value="1"/>
</dbReference>
<evidence type="ECO:0000256" key="5">
    <source>
        <dbReference type="SAM" id="MobiDB-lite"/>
    </source>
</evidence>
<feature type="compositionally biased region" description="Basic and acidic residues" evidence="5">
    <location>
        <begin position="163"/>
        <end position="184"/>
    </location>
</feature>
<feature type="region of interest" description="Disordered" evidence="5">
    <location>
        <begin position="263"/>
        <end position="294"/>
    </location>
</feature>
<dbReference type="PANTHER" id="PTHR47094:SF1">
    <property type="entry name" value="RING-TYPE E3 UBIQUITIN TRANSFERASE"/>
    <property type="match status" value="1"/>
</dbReference>
<feature type="region of interest" description="Disordered" evidence="5">
    <location>
        <begin position="122"/>
        <end position="251"/>
    </location>
</feature>
<dbReference type="EMBL" id="JAGKQM010000019">
    <property type="protein sequence ID" value="KAH0856118.1"/>
    <property type="molecule type" value="Genomic_DNA"/>
</dbReference>
<evidence type="ECO:0000313" key="8">
    <source>
        <dbReference type="Proteomes" id="UP000824890"/>
    </source>
</evidence>
<evidence type="ECO:0000256" key="4">
    <source>
        <dbReference type="PROSITE-ProRule" id="PRU00175"/>
    </source>
</evidence>
<dbReference type="Proteomes" id="UP000824890">
    <property type="component" value="Unassembled WGS sequence"/>
</dbReference>
<name>A0ABQ7XJH7_BRANA</name>
<evidence type="ECO:0000256" key="3">
    <source>
        <dbReference type="ARBA" id="ARBA00022833"/>
    </source>
</evidence>
<keyword evidence="3" id="KW-0862">Zinc</keyword>
<evidence type="ECO:0000256" key="1">
    <source>
        <dbReference type="ARBA" id="ARBA00022723"/>
    </source>
</evidence>
<feature type="non-terminal residue" evidence="7">
    <location>
        <position position="1"/>
    </location>
</feature>
<keyword evidence="1" id="KW-0479">Metal-binding</keyword>
<feature type="domain" description="RING-type" evidence="6">
    <location>
        <begin position="520"/>
        <end position="558"/>
    </location>
</feature>
<evidence type="ECO:0000313" key="7">
    <source>
        <dbReference type="EMBL" id="KAH0856118.1"/>
    </source>
</evidence>
<dbReference type="InterPro" id="IPR008700">
    <property type="entry name" value="TypeIII_avirulence_cleave"/>
</dbReference>
<dbReference type="Pfam" id="PF05627">
    <property type="entry name" value="AvrRpt-cleavage"/>
    <property type="match status" value="1"/>
</dbReference>
<sequence length="575" mass="64875">KYKPKPVCAPSLELVSIDDHLGCLSDVGRMLSQRRNSRCFTQSQEIQVNFYVSSTPSCRHVSLYLCISLFLKIIFVSEPLKQFVFFWLLEINNMAANRPHVPKFGDWKEDVPFTVVFDKASRTKQNANKSNPNEYPNMNLSPAQTPNHRYDQPPNHNVRPRHERFSSREETEFRSSPAHNERYNRVRAPPPAETYNHQACGGGRSHGNPSEPNRRQPHEPPRVQPIPNLRGRNSERVAIPPFPGSGSENQSYTLIFDKVKEDRRQSGNVKSYNGSAHTTPSRPLNDQHHQPLPSSPKMAFIASHRRLRFREVMVPIASSSPATLWSFVSRILFDRCFGFALSQLILDLLHRLLFPIPSGGRFIFKLISTKMNTNEWRSTRGIRRRKAVFDLNVAPTDLEGTSASVRAAPIVPSCDLQRESVPSHPAPAMIDVDAIEDDVVESSASAFAEARSKSTGARRRRLLVDVESGERVSAGGTTRLTPNKRRRVPPNQPVIDCEHVQSVCSSKAPPPPPEEPKFSCPICMCPFTEEMSTKCGHIFCKGCIKMAISRQNKCPTCRKKVTAKELIRVFLPTTR</sequence>
<dbReference type="PANTHER" id="PTHR47094">
    <property type="entry name" value="ELFLESS, ISOFORM B"/>
    <property type="match status" value="1"/>
</dbReference>